<evidence type="ECO:0000313" key="2">
    <source>
        <dbReference type="EMBL" id="GMH49091.1"/>
    </source>
</evidence>
<dbReference type="Gene3D" id="3.80.10.10">
    <property type="entry name" value="Ribonuclease Inhibitor"/>
    <property type="match status" value="1"/>
</dbReference>
<reference evidence="2" key="1">
    <citation type="submission" date="2022-07" db="EMBL/GenBank/DDBJ databases">
        <title>Genome analysis of Parmales, a sister group of diatoms, reveals the evolutionary specialization of diatoms from phago-mixotrophs to photoautotrophs.</title>
        <authorList>
            <person name="Ban H."/>
            <person name="Sato S."/>
            <person name="Yoshikawa S."/>
            <person name="Kazumasa Y."/>
            <person name="Nakamura Y."/>
            <person name="Ichinomiya M."/>
            <person name="Saitoh K."/>
            <person name="Sato N."/>
            <person name="Blanc-Mathieu R."/>
            <person name="Endo H."/>
            <person name="Kuwata A."/>
            <person name="Ogata H."/>
        </authorList>
    </citation>
    <scope>NUCLEOTIDE SEQUENCE</scope>
</reference>
<proteinExistence type="predicted"/>
<dbReference type="Proteomes" id="UP001165082">
    <property type="component" value="Unassembled WGS sequence"/>
</dbReference>
<gene>
    <name evidence="2" type="ORF">TrRE_jg907</name>
</gene>
<protein>
    <submittedName>
        <fullName evidence="2">Uncharacterized protein</fullName>
    </submittedName>
</protein>
<feature type="region of interest" description="Disordered" evidence="1">
    <location>
        <begin position="153"/>
        <end position="190"/>
    </location>
</feature>
<sequence>MEVKFPTLQEMCLRKAATKQTNAPLSSLVPADLLYKLSSQDPSVGRREYTSKMIQDLQSPWICIGDRTLSDASTTLVDFETAASTTSLSPPPSRPSSPPLAPSKFIVGGSLGTDLLQFYIDSANESGSLHDERFTKEFWGYLEKSFALSTSSVSTSSTSSVSTSSTSTSTSSSPPNKKLKTTPTTPLPPPPTISFSLHNCTLLGENAFSTFASSDCGKYIHTLDLSGCFLLTSSIFTQYVLPSVPNVTRLCLKNCRKLTDEGVDAIHANLKSLVAIDLGGCFNVTKEAAISFSLAPSSVLNELHVSGMGWDDASLESLLTPYTCANPKNQLLALSIGFSPLLTPGALLRLLPPVLGELTGISLHFTTNAVNNQVLAMLGREGINLAALDMRGCSGATSIVEFLDNRAQAFNQLSVTASEQPVLKKVLIMTKYSGVPEGGGSVSVELYSSLYSTIS</sequence>
<feature type="compositionally biased region" description="Pro residues" evidence="1">
    <location>
        <begin position="89"/>
        <end position="101"/>
    </location>
</feature>
<dbReference type="InterPro" id="IPR032675">
    <property type="entry name" value="LRR_dom_sf"/>
</dbReference>
<keyword evidence="3" id="KW-1185">Reference proteome</keyword>
<dbReference type="SUPFAM" id="SSF52047">
    <property type="entry name" value="RNI-like"/>
    <property type="match status" value="1"/>
</dbReference>
<evidence type="ECO:0000256" key="1">
    <source>
        <dbReference type="SAM" id="MobiDB-lite"/>
    </source>
</evidence>
<accession>A0A9W6ZBA8</accession>
<feature type="compositionally biased region" description="Low complexity" evidence="1">
    <location>
        <begin position="153"/>
        <end position="184"/>
    </location>
</feature>
<organism evidence="2 3">
    <name type="scientific">Triparma retinervis</name>
    <dbReference type="NCBI Taxonomy" id="2557542"/>
    <lineage>
        <taxon>Eukaryota</taxon>
        <taxon>Sar</taxon>
        <taxon>Stramenopiles</taxon>
        <taxon>Ochrophyta</taxon>
        <taxon>Bolidophyceae</taxon>
        <taxon>Parmales</taxon>
        <taxon>Triparmaceae</taxon>
        <taxon>Triparma</taxon>
    </lineage>
</organism>
<evidence type="ECO:0000313" key="3">
    <source>
        <dbReference type="Proteomes" id="UP001165082"/>
    </source>
</evidence>
<dbReference type="AlphaFoldDB" id="A0A9W6ZBA8"/>
<name>A0A9W6ZBA8_9STRA</name>
<dbReference type="EMBL" id="BRXZ01004449">
    <property type="protein sequence ID" value="GMH49091.1"/>
    <property type="molecule type" value="Genomic_DNA"/>
</dbReference>
<dbReference type="OrthoDB" id="549243at2759"/>
<feature type="region of interest" description="Disordered" evidence="1">
    <location>
        <begin position="82"/>
        <end position="102"/>
    </location>
</feature>
<comment type="caution">
    <text evidence="2">The sequence shown here is derived from an EMBL/GenBank/DDBJ whole genome shotgun (WGS) entry which is preliminary data.</text>
</comment>